<accession>A0ABQ5QSP3</accession>
<feature type="signal peptide" evidence="1">
    <location>
        <begin position="1"/>
        <end position="19"/>
    </location>
</feature>
<comment type="caution">
    <text evidence="2">The sequence shown here is derived from an EMBL/GenBank/DDBJ whole genome shotgun (WGS) entry which is preliminary data.</text>
</comment>
<dbReference type="Proteomes" id="UP001144280">
    <property type="component" value="Unassembled WGS sequence"/>
</dbReference>
<feature type="chain" id="PRO_5047519233" evidence="1">
    <location>
        <begin position="20"/>
        <end position="97"/>
    </location>
</feature>
<name>A0ABQ5QSP3_9ACTN</name>
<evidence type="ECO:0000256" key="1">
    <source>
        <dbReference type="SAM" id="SignalP"/>
    </source>
</evidence>
<evidence type="ECO:0000313" key="3">
    <source>
        <dbReference type="Proteomes" id="UP001144280"/>
    </source>
</evidence>
<organism evidence="2 3">
    <name type="scientific">Phytohabitans aurantiacus</name>
    <dbReference type="NCBI Taxonomy" id="3016789"/>
    <lineage>
        <taxon>Bacteria</taxon>
        <taxon>Bacillati</taxon>
        <taxon>Actinomycetota</taxon>
        <taxon>Actinomycetes</taxon>
        <taxon>Micromonosporales</taxon>
        <taxon>Micromonosporaceae</taxon>
    </lineage>
</organism>
<protein>
    <submittedName>
        <fullName evidence="2">Uncharacterized protein</fullName>
    </submittedName>
</protein>
<dbReference type="EMBL" id="BSDI01000007">
    <property type="protein sequence ID" value="GLH96897.1"/>
    <property type="molecule type" value="Genomic_DNA"/>
</dbReference>
<gene>
    <name evidence="2" type="ORF">Pa4123_21710</name>
</gene>
<evidence type="ECO:0000313" key="2">
    <source>
        <dbReference type="EMBL" id="GLH96897.1"/>
    </source>
</evidence>
<proteinExistence type="predicted"/>
<sequence>MTAFMVLFCLLLVGSSSYAVGRIHGQLNYRLGYRQGYFDGDRAGWNRRRREAQVAATSAIRAANETRTALVRPGTTYTSGAYAGAVTGGGKHSAMAE</sequence>
<keyword evidence="3" id="KW-1185">Reference proteome</keyword>
<dbReference type="RefSeq" id="WP_281894232.1">
    <property type="nucleotide sequence ID" value="NZ_BSDI01000007.1"/>
</dbReference>
<reference evidence="2" key="1">
    <citation type="submission" date="2022-12" db="EMBL/GenBank/DDBJ databases">
        <title>New Phytohabitans aurantiacus sp. RD004123 nov., an actinomycete isolated from soil.</title>
        <authorList>
            <person name="Triningsih D.W."/>
            <person name="Harunari E."/>
            <person name="Igarashi Y."/>
        </authorList>
    </citation>
    <scope>NUCLEOTIDE SEQUENCE</scope>
    <source>
        <strain evidence="2">RD004123</strain>
    </source>
</reference>
<keyword evidence="1" id="KW-0732">Signal</keyword>